<dbReference type="Proteomes" id="UP000238314">
    <property type="component" value="Unassembled WGS sequence"/>
</dbReference>
<dbReference type="EMBL" id="FTOJ01000002">
    <property type="protein sequence ID" value="SIS73552.1"/>
    <property type="molecule type" value="Genomic_DNA"/>
</dbReference>
<dbReference type="AlphaFoldDB" id="A0A1N7LIB8"/>
<dbReference type="OrthoDB" id="1440774at2"/>
<gene>
    <name evidence="1" type="ORF">B0A70_03015</name>
    <name evidence="2" type="ORF">SAMN05421796_102344</name>
</gene>
<sequence>MLRLLFLLLATSLFGQNYRFVYEYKFRPDIVIKDSLVTDYMNLDTDGKESYFYNAAKFEKDSAYASTKDSKVLSEFKNYDRNLTYTIHKIYSPKSVKFYDKFQTANLVIKENQFPEWKIKNDFKKIGEINCQRAVAEYRGRIWEVWFSKDYAISDGPYKFSGLPGLVVQINDTEKDHEFNLIQIKKIKTNYDFLPKSNKEINEKEYRKLWADYRFTSDEIDSMNMNSKEGNITLHLKDGYTSKISLEKLKKNKDMDAALSALLSKSKNRIERD</sequence>
<organism evidence="2 3">
    <name type="scientific">Chryseobacterium piscicola</name>
    <dbReference type="NCBI Taxonomy" id="551459"/>
    <lineage>
        <taxon>Bacteria</taxon>
        <taxon>Pseudomonadati</taxon>
        <taxon>Bacteroidota</taxon>
        <taxon>Flavobacteriia</taxon>
        <taxon>Flavobacteriales</taxon>
        <taxon>Weeksellaceae</taxon>
        <taxon>Chryseobacterium group</taxon>
        <taxon>Chryseobacterium</taxon>
    </lineage>
</organism>
<reference evidence="1 4" key="1">
    <citation type="submission" date="2016-11" db="EMBL/GenBank/DDBJ databases">
        <title>Whole genomes of Flavobacteriaceae.</title>
        <authorList>
            <person name="Stine C."/>
            <person name="Li C."/>
            <person name="Tadesse D."/>
        </authorList>
    </citation>
    <scope>NUCLEOTIDE SEQUENCE [LARGE SCALE GENOMIC DNA]</scope>
    <source>
        <strain evidence="1 4">DSM 21068</strain>
    </source>
</reference>
<proteinExistence type="predicted"/>
<reference evidence="3" key="2">
    <citation type="submission" date="2017-01" db="EMBL/GenBank/DDBJ databases">
        <authorList>
            <person name="Varghese N."/>
            <person name="Submissions S."/>
        </authorList>
    </citation>
    <scope>NUCLEOTIDE SEQUENCE [LARGE SCALE GENOMIC DNA]</scope>
    <source>
        <strain evidence="3">DSM 21068</strain>
    </source>
</reference>
<name>A0A1N7LIB8_9FLAO</name>
<dbReference type="NCBIfam" id="TIGR01200">
    <property type="entry name" value="GLPGLI"/>
    <property type="match status" value="1"/>
</dbReference>
<dbReference type="RefSeq" id="WP_076450709.1">
    <property type="nucleotide sequence ID" value="NZ_FTOJ01000002.1"/>
</dbReference>
<dbReference type="InterPro" id="IPR005901">
    <property type="entry name" value="GLPGLI"/>
</dbReference>
<dbReference type="Proteomes" id="UP000186246">
    <property type="component" value="Unassembled WGS sequence"/>
</dbReference>
<reference evidence="2" key="3">
    <citation type="submission" date="2017-01" db="EMBL/GenBank/DDBJ databases">
        <authorList>
            <person name="Mah S.A."/>
            <person name="Swanson W.J."/>
            <person name="Moy G.W."/>
            <person name="Vacquier V.D."/>
        </authorList>
    </citation>
    <scope>NUCLEOTIDE SEQUENCE [LARGE SCALE GENOMIC DNA]</scope>
    <source>
        <strain evidence="2">DSM 21068</strain>
    </source>
</reference>
<evidence type="ECO:0000313" key="2">
    <source>
        <dbReference type="EMBL" id="SIS73552.1"/>
    </source>
</evidence>
<keyword evidence="4" id="KW-1185">Reference proteome</keyword>
<protein>
    <submittedName>
        <fullName evidence="2">GLPGLI family protein</fullName>
    </submittedName>
</protein>
<evidence type="ECO:0000313" key="3">
    <source>
        <dbReference type="Proteomes" id="UP000186246"/>
    </source>
</evidence>
<dbReference type="EMBL" id="MUGO01000002">
    <property type="protein sequence ID" value="PQA97645.1"/>
    <property type="molecule type" value="Genomic_DNA"/>
</dbReference>
<accession>A0A1N7LIB8</accession>
<dbReference type="STRING" id="551459.SAMN05421796_102344"/>
<evidence type="ECO:0000313" key="4">
    <source>
        <dbReference type="Proteomes" id="UP000238314"/>
    </source>
</evidence>
<evidence type="ECO:0000313" key="1">
    <source>
        <dbReference type="EMBL" id="PQA97645.1"/>
    </source>
</evidence>